<dbReference type="AlphaFoldDB" id="A0A6A6UDW7"/>
<dbReference type="GO" id="GO:0008270">
    <property type="term" value="F:zinc ion binding"/>
    <property type="evidence" value="ECO:0007669"/>
    <property type="project" value="UniProtKB-KW"/>
</dbReference>
<dbReference type="PANTHER" id="PTHR46200:SF1">
    <property type="entry name" value="GATOR COMPLEX PROTEIN WDR24"/>
    <property type="match status" value="1"/>
</dbReference>
<sequence length="1258" mass="139735">MSSIPPAPPLPPTRSQQPSARSAFARFVTQPFSRPSQTNRQDSGRSNAVFSQKIPGATHWSATSSQHSSLKTRSGTVITALDRNEAKTHAVIAGRNILQTIHVKGTSIIEETNIRAALVDNERPSTAQQLDIFDVKWSNKDFANIIAAAASNGKVAIYDVEKPTEIARLHEHTRQVHKVGFSPFAGHLLLSGSQDGTVLLWDLRDVRAAVSKCSSREKYKGQSDGVRDVQWSPTDMLDFAFATDSGVVQKWDWRQPSGPKLRINAHDKYCTAIDWHPDGKHLMSAGHDKTVKVWDFSSESRRQKPQWSIRTPYPVLNARWRPEYWSPGDRGGGSWQCTQFVTSYDRQSSPVLHLWDFRRPYMPWREICYWSTAPTDMLWHNQRLLWSVGREGTFQQIDVQYEPKVIDRRPMQAFAISPTGEVCVFTQKRPRRRASDVEFAPPSFNGEGESGDVFSDKGELSKSLADDTLDESFLSSSHKLSYGRPMSNRSEKSAASTPPSYPDGELRKVVELSVTLSKKREQSGPIAQIAYRGFLDGTLNSPTFTYLAQKYKTVSVPRTPTVNWYLSYGMVFDQNAKYAERTGAYRVAQTWRLFNAAIQHEVQHRASRNRQKRLLSDTRSNGKTKGKWPKSEEALGFNLYQPTPILKNPLRRSSPEGSNMALLIGHESSSNLPTPLAEPHRTLQLDSSTGSLPNLNQDNIALPQPIIRGAPTSALNLRDGTSHPSSSSSDVLDFQDTQWSQTAKEMNARKAQSQNWKAVPRQPLEFEMPGPSPGTTGPPRFERHNSDESFGMLSASSGSQQMGTSMRSYSARSHRPSMSRILESGDLSSPLDSNFFMPAKGLHKSESQLTFSKTQSSWLTSSSSMDFGKRDLSGGGYTDSAGQPGSGVLSANGKNREKGLHNSQSTDNQTQESYILSDFTGKGQSSPLDPMSVQAMLKELYAYYSDKNPNVQILYILAVALQPYITSLEGVSSVESLEHDNALFRSTYGLNRSQHEAVLSSYHDQLLSLQILPPSVELARKAYADHEHLFNTENSQIAFICLSCSKPLNNPVSKFHCETCGKRQNPCPICWQKYPAFEGTKKTRKQALKASLFAREYKLSGSTSHTRSGQVAISPELQQTQTTPSTATKAAFVADEPLFTSVESIEPQPAQSNHPILWQACLVCGHGAHAACLQHIQNDPAIGGTCPTEGCLCDCIPGPYRTQLNREAELARLKTGHGLVRGDSRSIPESKAVRGVKHLLGEERRVRLVEPSITMKRS</sequence>
<dbReference type="InterPro" id="IPR036322">
    <property type="entry name" value="WD40_repeat_dom_sf"/>
</dbReference>
<dbReference type="Pfam" id="PF00400">
    <property type="entry name" value="WD40"/>
    <property type="match status" value="2"/>
</dbReference>
<dbReference type="InterPro" id="IPR015943">
    <property type="entry name" value="WD40/YVTN_repeat-like_dom_sf"/>
</dbReference>
<reference evidence="8" key="1">
    <citation type="journal article" date="2020" name="Stud. Mycol.">
        <title>101 Dothideomycetes genomes: a test case for predicting lifestyles and emergence of pathogens.</title>
        <authorList>
            <person name="Haridas S."/>
            <person name="Albert R."/>
            <person name="Binder M."/>
            <person name="Bloem J."/>
            <person name="Labutti K."/>
            <person name="Salamov A."/>
            <person name="Andreopoulos B."/>
            <person name="Baker S."/>
            <person name="Barry K."/>
            <person name="Bills G."/>
            <person name="Bluhm B."/>
            <person name="Cannon C."/>
            <person name="Castanera R."/>
            <person name="Culley D."/>
            <person name="Daum C."/>
            <person name="Ezra D."/>
            <person name="Gonzalez J."/>
            <person name="Henrissat B."/>
            <person name="Kuo A."/>
            <person name="Liang C."/>
            <person name="Lipzen A."/>
            <person name="Lutzoni F."/>
            <person name="Magnuson J."/>
            <person name="Mondo S."/>
            <person name="Nolan M."/>
            <person name="Ohm R."/>
            <person name="Pangilinan J."/>
            <person name="Park H.-J."/>
            <person name="Ramirez L."/>
            <person name="Alfaro M."/>
            <person name="Sun H."/>
            <person name="Tritt A."/>
            <person name="Yoshinaga Y."/>
            <person name="Zwiers L.-H."/>
            <person name="Turgeon B."/>
            <person name="Goodwin S."/>
            <person name="Spatafora J."/>
            <person name="Crous P."/>
            <person name="Grigoriev I."/>
        </authorList>
    </citation>
    <scope>NUCLEOTIDE SEQUENCE</scope>
    <source>
        <strain evidence="8">CBS 115976</strain>
    </source>
</reference>
<evidence type="ECO:0000256" key="7">
    <source>
        <dbReference type="SAM" id="MobiDB-lite"/>
    </source>
</evidence>
<evidence type="ECO:0000256" key="3">
    <source>
        <dbReference type="ARBA" id="ARBA00022737"/>
    </source>
</evidence>
<evidence type="ECO:0000313" key="9">
    <source>
        <dbReference type="Proteomes" id="UP000799302"/>
    </source>
</evidence>
<evidence type="ECO:0000256" key="4">
    <source>
        <dbReference type="ARBA" id="ARBA00022771"/>
    </source>
</evidence>
<dbReference type="InterPro" id="IPR019775">
    <property type="entry name" value="WD40_repeat_CS"/>
</dbReference>
<dbReference type="InterPro" id="IPR037590">
    <property type="entry name" value="WDR24"/>
</dbReference>
<keyword evidence="3" id="KW-0677">Repeat</keyword>
<dbReference type="GO" id="GO:0016239">
    <property type="term" value="P:positive regulation of macroautophagy"/>
    <property type="evidence" value="ECO:0007669"/>
    <property type="project" value="TreeGrafter"/>
</dbReference>
<keyword evidence="5" id="KW-0862">Zinc</keyword>
<dbReference type="GO" id="GO:0005829">
    <property type="term" value="C:cytosol"/>
    <property type="evidence" value="ECO:0007669"/>
    <property type="project" value="TreeGrafter"/>
</dbReference>
<dbReference type="GO" id="GO:0005774">
    <property type="term" value="C:vacuolar membrane"/>
    <property type="evidence" value="ECO:0007669"/>
    <property type="project" value="TreeGrafter"/>
</dbReference>
<keyword evidence="1 6" id="KW-0853">WD repeat</keyword>
<protein>
    <submittedName>
        <fullName evidence="8">Uncharacterized protein</fullName>
    </submittedName>
</protein>
<feature type="compositionally biased region" description="Polar residues" evidence="7">
    <location>
        <begin position="901"/>
        <end position="911"/>
    </location>
</feature>
<dbReference type="GO" id="GO:1904263">
    <property type="term" value="P:positive regulation of TORC1 signaling"/>
    <property type="evidence" value="ECO:0007669"/>
    <property type="project" value="TreeGrafter"/>
</dbReference>
<organism evidence="8 9">
    <name type="scientific">Microthyrium microscopicum</name>
    <dbReference type="NCBI Taxonomy" id="703497"/>
    <lineage>
        <taxon>Eukaryota</taxon>
        <taxon>Fungi</taxon>
        <taxon>Dikarya</taxon>
        <taxon>Ascomycota</taxon>
        <taxon>Pezizomycotina</taxon>
        <taxon>Dothideomycetes</taxon>
        <taxon>Dothideomycetes incertae sedis</taxon>
        <taxon>Microthyriales</taxon>
        <taxon>Microthyriaceae</taxon>
        <taxon>Microthyrium</taxon>
    </lineage>
</organism>
<dbReference type="SUPFAM" id="SSF50978">
    <property type="entry name" value="WD40 repeat-like"/>
    <property type="match status" value="1"/>
</dbReference>
<name>A0A6A6UDW7_9PEZI</name>
<keyword evidence="4" id="KW-0863">Zinc-finger</keyword>
<dbReference type="SMART" id="SM00320">
    <property type="entry name" value="WD40"/>
    <property type="match status" value="4"/>
</dbReference>
<accession>A0A6A6UDW7</accession>
<dbReference type="InterPro" id="IPR001680">
    <property type="entry name" value="WD40_rpt"/>
</dbReference>
<evidence type="ECO:0000256" key="6">
    <source>
        <dbReference type="PROSITE-ProRule" id="PRU00221"/>
    </source>
</evidence>
<feature type="region of interest" description="Disordered" evidence="7">
    <location>
        <begin position="434"/>
        <end position="457"/>
    </location>
</feature>
<dbReference type="Proteomes" id="UP000799302">
    <property type="component" value="Unassembled WGS sequence"/>
</dbReference>
<dbReference type="PROSITE" id="PS00678">
    <property type="entry name" value="WD_REPEATS_1"/>
    <property type="match status" value="2"/>
</dbReference>
<dbReference type="Gene3D" id="2.130.10.10">
    <property type="entry name" value="YVTN repeat-like/Quinoprotein amine dehydrogenase"/>
    <property type="match status" value="2"/>
</dbReference>
<feature type="region of interest" description="Disordered" evidence="7">
    <location>
        <begin position="870"/>
        <end position="911"/>
    </location>
</feature>
<evidence type="ECO:0000256" key="2">
    <source>
        <dbReference type="ARBA" id="ARBA00022723"/>
    </source>
</evidence>
<evidence type="ECO:0000313" key="8">
    <source>
        <dbReference type="EMBL" id="KAF2669094.1"/>
    </source>
</evidence>
<evidence type="ECO:0000256" key="5">
    <source>
        <dbReference type="ARBA" id="ARBA00022833"/>
    </source>
</evidence>
<feature type="repeat" description="WD" evidence="6">
    <location>
        <begin position="263"/>
        <end position="304"/>
    </location>
</feature>
<feature type="repeat" description="WD" evidence="6">
    <location>
        <begin position="169"/>
        <end position="211"/>
    </location>
</feature>
<dbReference type="PANTHER" id="PTHR46200">
    <property type="entry name" value="GATOR COMPLEX PROTEIN WDR24"/>
    <property type="match status" value="1"/>
</dbReference>
<feature type="region of interest" description="Disordered" evidence="7">
    <location>
        <begin position="1"/>
        <end position="22"/>
    </location>
</feature>
<feature type="compositionally biased region" description="Pro residues" evidence="7">
    <location>
        <begin position="1"/>
        <end position="12"/>
    </location>
</feature>
<dbReference type="EMBL" id="MU004235">
    <property type="protein sequence ID" value="KAF2669094.1"/>
    <property type="molecule type" value="Genomic_DNA"/>
</dbReference>
<dbReference type="GO" id="GO:0061700">
    <property type="term" value="C:GATOR2 complex"/>
    <property type="evidence" value="ECO:0007669"/>
    <property type="project" value="TreeGrafter"/>
</dbReference>
<keyword evidence="9" id="KW-1185">Reference proteome</keyword>
<dbReference type="PROSITE" id="PS50082">
    <property type="entry name" value="WD_REPEATS_2"/>
    <property type="match status" value="2"/>
</dbReference>
<feature type="region of interest" description="Disordered" evidence="7">
    <location>
        <begin position="479"/>
        <end position="502"/>
    </location>
</feature>
<proteinExistence type="predicted"/>
<dbReference type="OrthoDB" id="60955at2759"/>
<evidence type="ECO:0000256" key="1">
    <source>
        <dbReference type="ARBA" id="ARBA00022574"/>
    </source>
</evidence>
<dbReference type="PROSITE" id="PS50294">
    <property type="entry name" value="WD_REPEATS_REGION"/>
    <property type="match status" value="2"/>
</dbReference>
<keyword evidence="2" id="KW-0479">Metal-binding</keyword>
<feature type="region of interest" description="Disordered" evidence="7">
    <location>
        <begin position="604"/>
        <end position="629"/>
    </location>
</feature>
<gene>
    <name evidence="8" type="ORF">BT63DRAFT_424804</name>
</gene>